<dbReference type="Gene3D" id="3.40.190.10">
    <property type="entry name" value="Periplasmic binding protein-like II"/>
    <property type="match status" value="2"/>
</dbReference>
<evidence type="ECO:0000256" key="1">
    <source>
        <dbReference type="ARBA" id="ARBA00010333"/>
    </source>
</evidence>
<dbReference type="GO" id="GO:0006865">
    <property type="term" value="P:amino acid transport"/>
    <property type="evidence" value="ECO:0007669"/>
    <property type="project" value="TreeGrafter"/>
</dbReference>
<dbReference type="GO" id="GO:0005576">
    <property type="term" value="C:extracellular region"/>
    <property type="evidence" value="ECO:0007669"/>
    <property type="project" value="TreeGrafter"/>
</dbReference>
<dbReference type="PANTHER" id="PTHR30085">
    <property type="entry name" value="AMINO ACID ABC TRANSPORTER PERMEASE"/>
    <property type="match status" value="1"/>
</dbReference>
<name>A0A7C9PIW2_9BURK</name>
<keyword evidence="3" id="KW-0732">Signal</keyword>
<evidence type="ECO:0000256" key="3">
    <source>
        <dbReference type="ARBA" id="ARBA00022729"/>
    </source>
</evidence>
<evidence type="ECO:0000313" key="6">
    <source>
        <dbReference type="Proteomes" id="UP000484255"/>
    </source>
</evidence>
<dbReference type="AlphaFoldDB" id="A0A7C9PIW2"/>
<keyword evidence="2" id="KW-0813">Transport</keyword>
<comment type="caution">
    <text evidence="5">The sequence shown here is derived from an EMBL/GenBank/DDBJ whole genome shotgun (WGS) entry which is preliminary data.</text>
</comment>
<dbReference type="SMART" id="SM00062">
    <property type="entry name" value="PBPb"/>
    <property type="match status" value="1"/>
</dbReference>
<keyword evidence="6" id="KW-1185">Reference proteome</keyword>
<dbReference type="Proteomes" id="UP000484255">
    <property type="component" value="Unassembled WGS sequence"/>
</dbReference>
<dbReference type="SUPFAM" id="SSF53850">
    <property type="entry name" value="Periplasmic binding protein-like II"/>
    <property type="match status" value="1"/>
</dbReference>
<dbReference type="Pfam" id="PF00497">
    <property type="entry name" value="SBP_bac_3"/>
    <property type="match status" value="1"/>
</dbReference>
<dbReference type="PANTHER" id="PTHR30085:SF2">
    <property type="entry name" value="GLUTAMATE_ASPARTATE IMPORT SOLUTE-BINDING PROTEIN"/>
    <property type="match status" value="1"/>
</dbReference>
<evidence type="ECO:0000313" key="5">
    <source>
        <dbReference type="EMBL" id="NDY93036.1"/>
    </source>
</evidence>
<dbReference type="InterPro" id="IPR001638">
    <property type="entry name" value="Solute-binding_3/MltF_N"/>
</dbReference>
<dbReference type="EMBL" id="JAAGOH010000026">
    <property type="protein sequence ID" value="NDY93036.1"/>
    <property type="molecule type" value="Genomic_DNA"/>
</dbReference>
<dbReference type="CDD" id="cd13688">
    <property type="entry name" value="PBP2_GltI_DEBP"/>
    <property type="match status" value="1"/>
</dbReference>
<reference evidence="5 6" key="1">
    <citation type="submission" date="2020-02" db="EMBL/GenBank/DDBJ databases">
        <title>Ideonella bacterium strain TBM-1.</title>
        <authorList>
            <person name="Chen W.-M."/>
        </authorList>
    </citation>
    <scope>NUCLEOTIDE SEQUENCE [LARGE SCALE GENOMIC DNA]</scope>
    <source>
        <strain evidence="5 6">TBM-1</strain>
    </source>
</reference>
<evidence type="ECO:0000256" key="2">
    <source>
        <dbReference type="ARBA" id="ARBA00022448"/>
    </source>
</evidence>
<evidence type="ECO:0000259" key="4">
    <source>
        <dbReference type="SMART" id="SM00062"/>
    </source>
</evidence>
<protein>
    <submittedName>
        <fullName evidence="5">Amino acid ABC transporter substrate-binding protein</fullName>
    </submittedName>
</protein>
<dbReference type="GO" id="GO:0030288">
    <property type="term" value="C:outer membrane-bounded periplasmic space"/>
    <property type="evidence" value="ECO:0007669"/>
    <property type="project" value="TreeGrafter"/>
</dbReference>
<proteinExistence type="inferred from homology"/>
<comment type="similarity">
    <text evidence="1">Belongs to the bacterial solute-binding protein 3 family.</text>
</comment>
<dbReference type="InterPro" id="IPR051455">
    <property type="entry name" value="Bact_solute-bind_prot3"/>
</dbReference>
<dbReference type="RefSeq" id="WP_163459087.1">
    <property type="nucleotide sequence ID" value="NZ_JAAGOH010000026.1"/>
</dbReference>
<gene>
    <name evidence="5" type="ORF">G3A44_17730</name>
</gene>
<accession>A0A7C9PIW2</accession>
<feature type="domain" description="Solute-binding protein family 3/N-terminal" evidence="4">
    <location>
        <begin position="38"/>
        <end position="270"/>
    </location>
</feature>
<sequence length="303" mass="33013">MALCLGAAWPAWAATAAGRAEDPIQSSPALAKIRDAGVITLGYRDSSPPFSYLDRQRQPIGYSIDICLRVVDEVRRRLAMPTLDVRLMAVSSATRLPLLANGTVDLECGVTTNTAERNKSVAFSVTTFVAASRLMVRPGSSIRGLEDLRGQPVATTVATTSIQFLHTTNESRQLGMKILAGLDDLEAFRLLATGRAVAFAMDDVLLKSMIATQPEAAAYQIVEEPLTVEPYAIGLRRDDAVFKRLVDGVIVDLFRSGAIHALYRNWFQSPIPPKGINLQMPMSEALKRVVANPTDASDPRLYR</sequence>
<organism evidence="5 6">
    <name type="scientific">Ideonella livida</name>
    <dbReference type="NCBI Taxonomy" id="2707176"/>
    <lineage>
        <taxon>Bacteria</taxon>
        <taxon>Pseudomonadati</taxon>
        <taxon>Pseudomonadota</taxon>
        <taxon>Betaproteobacteria</taxon>
        <taxon>Burkholderiales</taxon>
        <taxon>Sphaerotilaceae</taxon>
        <taxon>Ideonella</taxon>
    </lineage>
</organism>